<comment type="caution">
    <text evidence="2">The sequence shown here is derived from an EMBL/GenBank/DDBJ whole genome shotgun (WGS) entry which is preliminary data.</text>
</comment>
<evidence type="ECO:0000313" key="2">
    <source>
        <dbReference type="EMBL" id="CAL8136213.1"/>
    </source>
</evidence>
<gene>
    <name evidence="2" type="ORF">ODALV1_LOCUS26337</name>
</gene>
<keyword evidence="1" id="KW-0732">Signal</keyword>
<evidence type="ECO:0000313" key="3">
    <source>
        <dbReference type="Proteomes" id="UP001642540"/>
    </source>
</evidence>
<dbReference type="EMBL" id="CAXLJM020000111">
    <property type="protein sequence ID" value="CAL8136213.1"/>
    <property type="molecule type" value="Genomic_DNA"/>
</dbReference>
<reference evidence="2 3" key="1">
    <citation type="submission" date="2024-08" db="EMBL/GenBank/DDBJ databases">
        <authorList>
            <person name="Cucini C."/>
            <person name="Frati F."/>
        </authorList>
    </citation>
    <scope>NUCLEOTIDE SEQUENCE [LARGE SCALE GENOMIC DNA]</scope>
</reference>
<sequence length="103" mass="11168">MAKLIFIVLALVALAAGAPKPFGMGMGIGHGISHHSTHHVGHMGYGMMGYPMMGMMGYPGLIGKVWNVPKNWDGNGNDGINLEQLELFFISPQLVIITFFVRI</sequence>
<dbReference type="Proteomes" id="UP001642540">
    <property type="component" value="Unassembled WGS sequence"/>
</dbReference>
<feature type="chain" id="PRO_5046733597" evidence="1">
    <location>
        <begin position="18"/>
        <end position="103"/>
    </location>
</feature>
<organism evidence="2 3">
    <name type="scientific">Orchesella dallaii</name>
    <dbReference type="NCBI Taxonomy" id="48710"/>
    <lineage>
        <taxon>Eukaryota</taxon>
        <taxon>Metazoa</taxon>
        <taxon>Ecdysozoa</taxon>
        <taxon>Arthropoda</taxon>
        <taxon>Hexapoda</taxon>
        <taxon>Collembola</taxon>
        <taxon>Entomobryomorpha</taxon>
        <taxon>Entomobryoidea</taxon>
        <taxon>Orchesellidae</taxon>
        <taxon>Orchesellinae</taxon>
        <taxon>Orchesella</taxon>
    </lineage>
</organism>
<proteinExistence type="predicted"/>
<evidence type="ECO:0000256" key="1">
    <source>
        <dbReference type="SAM" id="SignalP"/>
    </source>
</evidence>
<accession>A0ABP1RUJ4</accession>
<keyword evidence="3" id="KW-1185">Reference proteome</keyword>
<name>A0ABP1RUJ4_9HEXA</name>
<protein>
    <submittedName>
        <fullName evidence="2">Uncharacterized protein</fullName>
    </submittedName>
</protein>
<feature type="signal peptide" evidence="1">
    <location>
        <begin position="1"/>
        <end position="17"/>
    </location>
</feature>